<sequence>MRAHLIATREHIMATNEVESRGVLWEQAFGYVQAVKHGNTIRMAGQFFHDSAGLVASARVDEHGQATDYSAKEDVA</sequence>
<evidence type="ECO:0000313" key="2">
    <source>
        <dbReference type="Proteomes" id="UP000078396"/>
    </source>
</evidence>
<evidence type="ECO:0000313" key="1">
    <source>
        <dbReference type="EMBL" id="OAN41876.1"/>
    </source>
</evidence>
<proteinExistence type="predicted"/>
<organism evidence="1 2">
    <name type="scientific">Mycolicibacterium iranicum</name>
    <name type="common">Mycobacterium iranicum</name>
    <dbReference type="NCBI Taxonomy" id="912594"/>
    <lineage>
        <taxon>Bacteria</taxon>
        <taxon>Bacillati</taxon>
        <taxon>Actinomycetota</taxon>
        <taxon>Actinomycetes</taxon>
        <taxon>Mycobacteriales</taxon>
        <taxon>Mycobacteriaceae</taxon>
        <taxon>Mycolicibacterium</taxon>
    </lineage>
</organism>
<reference evidence="1 2" key="1">
    <citation type="submission" date="2016-04" db="EMBL/GenBank/DDBJ databases">
        <title>Draft Genome Sequences of Staphylococcus capitis Strain H36, S. capitis Strain H65, S. cohnii Strain H62, S. hominis Strain H69, Mycobacterium iranicum Strain H39, Plantibacter sp. Strain H53, Pseudomonas oryzihabitans Strain H72, and Microbacterium sp. Strain H83, isolated from residential settings.</title>
        <authorList>
            <person name="Lymperopoulou D."/>
            <person name="Adams R.I."/>
            <person name="Lindow S."/>
            <person name="Coil D.A."/>
            <person name="Jospin G."/>
            <person name="Eisen J.A."/>
        </authorList>
    </citation>
    <scope>NUCLEOTIDE SEQUENCE [LARGE SCALE GENOMIC DNA]</scope>
    <source>
        <strain evidence="1 2">H39</strain>
    </source>
</reference>
<dbReference type="EMBL" id="LWCS01000002">
    <property type="protein sequence ID" value="OAN41876.1"/>
    <property type="molecule type" value="Genomic_DNA"/>
</dbReference>
<gene>
    <name evidence="1" type="ORF">A4X20_03305</name>
</gene>
<accession>A0A178M337</accession>
<protein>
    <submittedName>
        <fullName evidence="1">Uncharacterized protein</fullName>
    </submittedName>
</protein>
<comment type="caution">
    <text evidence="1">The sequence shown here is derived from an EMBL/GenBank/DDBJ whole genome shotgun (WGS) entry which is preliminary data.</text>
</comment>
<dbReference type="AlphaFoldDB" id="A0A178M337"/>
<dbReference type="Proteomes" id="UP000078396">
    <property type="component" value="Unassembled WGS sequence"/>
</dbReference>
<name>A0A178M337_MYCIR</name>